<accession>A0AAW5DTV8</accession>
<reference evidence="2" key="1">
    <citation type="submission" date="2022-02" db="EMBL/GenBank/DDBJ databases">
        <title>Fredinandcohnia quinoae sp. nov. isolated from Chenopodium quinoa seeds.</title>
        <authorList>
            <person name="Saati-Santamaria Z."/>
            <person name="Flores-Felix J.D."/>
            <person name="Igual J.M."/>
            <person name="Velazquez E."/>
            <person name="Garcia-Fraile P."/>
            <person name="Martinez-Molina E."/>
        </authorList>
    </citation>
    <scope>NUCLEOTIDE SEQUENCE</scope>
    <source>
        <strain evidence="2">SECRCQ15</strain>
    </source>
</reference>
<dbReference type="SUPFAM" id="SSF51658">
    <property type="entry name" value="Xylose isomerase-like"/>
    <property type="match status" value="1"/>
</dbReference>
<dbReference type="InterPro" id="IPR013022">
    <property type="entry name" value="Xyl_isomerase-like_TIM-brl"/>
</dbReference>
<comment type="caution">
    <text evidence="2">The sequence shown here is derived from an EMBL/GenBank/DDBJ whole genome shotgun (WGS) entry which is preliminary data.</text>
</comment>
<dbReference type="AlphaFoldDB" id="A0AAW5DTV8"/>
<dbReference type="Proteomes" id="UP001431131">
    <property type="component" value="Unassembled WGS sequence"/>
</dbReference>
<evidence type="ECO:0000313" key="3">
    <source>
        <dbReference type="Proteomes" id="UP001431131"/>
    </source>
</evidence>
<gene>
    <name evidence="2" type="ORF">MJG50_01950</name>
</gene>
<organism evidence="2 3">
    <name type="scientific">Fredinandcohnia quinoae</name>
    <dbReference type="NCBI Taxonomy" id="2918902"/>
    <lineage>
        <taxon>Bacteria</taxon>
        <taxon>Bacillati</taxon>
        <taxon>Bacillota</taxon>
        <taxon>Bacilli</taxon>
        <taxon>Bacillales</taxon>
        <taxon>Bacillaceae</taxon>
        <taxon>Fredinandcohnia</taxon>
    </lineage>
</organism>
<dbReference type="PANTHER" id="PTHR12110">
    <property type="entry name" value="HYDROXYPYRUVATE ISOMERASE"/>
    <property type="match status" value="1"/>
</dbReference>
<sequence length="259" mass="29877">MKNVISSYTMIHMPIEQTIHTLLKNNWKVIEIMCEGHGYEMLSWDQTRRNNLRYLLNDCGATINFHAPITDFNPAIDEMSIRIKTNEVWNRCMELVDFFGSEYVLFHPGRSSNHEKGLMNIQNYFHGKSSEVPNETLLILENVPPYENEIGTSASELISIIELIKNRNVGVCFDSGHAFLSNRASFGHELKVLEPYIKVFHLNDNHGLSDEHLAIGDGEIPFELIIQVLKKARENYFVNFEMKTVEFANKSVESLQRQL</sequence>
<dbReference type="InterPro" id="IPR036237">
    <property type="entry name" value="Xyl_isomerase-like_sf"/>
</dbReference>
<evidence type="ECO:0000259" key="1">
    <source>
        <dbReference type="Pfam" id="PF01261"/>
    </source>
</evidence>
<keyword evidence="3" id="KW-1185">Reference proteome</keyword>
<dbReference type="Gene3D" id="3.20.20.150">
    <property type="entry name" value="Divalent-metal-dependent TIM barrel enzymes"/>
    <property type="match status" value="1"/>
</dbReference>
<dbReference type="InterPro" id="IPR050312">
    <property type="entry name" value="IolE/XylAMocC-like"/>
</dbReference>
<dbReference type="GO" id="GO:0016853">
    <property type="term" value="F:isomerase activity"/>
    <property type="evidence" value="ECO:0007669"/>
    <property type="project" value="UniProtKB-KW"/>
</dbReference>
<dbReference type="EMBL" id="JAKTTI010000002">
    <property type="protein sequence ID" value="MCH1624077.1"/>
    <property type="molecule type" value="Genomic_DNA"/>
</dbReference>
<dbReference type="RefSeq" id="WP_240252334.1">
    <property type="nucleotide sequence ID" value="NZ_JAKTTI010000002.1"/>
</dbReference>
<feature type="domain" description="Xylose isomerase-like TIM barrel" evidence="1">
    <location>
        <begin position="28"/>
        <end position="246"/>
    </location>
</feature>
<keyword evidence="2" id="KW-0413">Isomerase</keyword>
<proteinExistence type="predicted"/>
<dbReference type="Pfam" id="PF01261">
    <property type="entry name" value="AP_endonuc_2"/>
    <property type="match status" value="1"/>
</dbReference>
<protein>
    <submittedName>
        <fullName evidence="2">Sugar phosphate isomerase/epimerase</fullName>
    </submittedName>
</protein>
<name>A0AAW5DTV8_9BACI</name>
<evidence type="ECO:0000313" key="2">
    <source>
        <dbReference type="EMBL" id="MCH1624077.1"/>
    </source>
</evidence>